<evidence type="ECO:0000256" key="1">
    <source>
        <dbReference type="SAM" id="SignalP"/>
    </source>
</evidence>
<dbReference type="Proteomes" id="UP000002039">
    <property type="component" value="Unassembled WGS sequence"/>
</dbReference>
<evidence type="ECO:0000313" key="3">
    <source>
        <dbReference type="Proteomes" id="UP000002039"/>
    </source>
</evidence>
<evidence type="ECO:0000313" key="2">
    <source>
        <dbReference type="EMBL" id="EEQ84321.2"/>
    </source>
</evidence>
<organism evidence="2 3">
    <name type="scientific">Ajellomyces dermatitidis (strain ER-3 / ATCC MYA-2586)</name>
    <name type="common">Blastomyces dermatitidis</name>
    <dbReference type="NCBI Taxonomy" id="559297"/>
    <lineage>
        <taxon>Eukaryota</taxon>
        <taxon>Fungi</taxon>
        <taxon>Dikarya</taxon>
        <taxon>Ascomycota</taxon>
        <taxon>Pezizomycotina</taxon>
        <taxon>Eurotiomycetes</taxon>
        <taxon>Eurotiomycetidae</taxon>
        <taxon>Onygenales</taxon>
        <taxon>Ajellomycetaceae</taxon>
        <taxon>Blastomyces</taxon>
    </lineage>
</organism>
<name>A0ABP2ENA2_AJEDR</name>
<keyword evidence="1" id="KW-0732">Signal</keyword>
<dbReference type="RefSeq" id="XP_045272319.1">
    <property type="nucleotide sequence ID" value="XM_045416635.1"/>
</dbReference>
<protein>
    <submittedName>
        <fullName evidence="2">Uncharacterized protein</fullName>
    </submittedName>
</protein>
<dbReference type="GeneID" id="69023775"/>
<feature type="chain" id="PRO_5047476644" evidence="1">
    <location>
        <begin position="25"/>
        <end position="225"/>
    </location>
</feature>
<gene>
    <name evidence="2" type="ORF">BDCG_01126</name>
</gene>
<reference evidence="3" key="1">
    <citation type="journal article" date="2015" name="PLoS Genet.">
        <title>The dynamic genome and transcriptome of the human fungal pathogen Blastomyces and close relative Emmonsia.</title>
        <authorList>
            <person name="Munoz J.F."/>
            <person name="Gauthier G.M."/>
            <person name="Desjardins C.A."/>
            <person name="Gallo J.E."/>
            <person name="Holder J."/>
            <person name="Sullivan T.D."/>
            <person name="Marty A.J."/>
            <person name="Carmen J.C."/>
            <person name="Chen Z."/>
            <person name="Ding L."/>
            <person name="Gujja S."/>
            <person name="Magrini V."/>
            <person name="Misas E."/>
            <person name="Mitreva M."/>
            <person name="Priest M."/>
            <person name="Saif S."/>
            <person name="Whiston E.A."/>
            <person name="Young S."/>
            <person name="Zeng Q."/>
            <person name="Goldman W.E."/>
            <person name="Mardis E.R."/>
            <person name="Taylor J.W."/>
            <person name="McEwen J.G."/>
            <person name="Clay O.K."/>
            <person name="Klein B.S."/>
            <person name="Cuomo C.A."/>
        </authorList>
    </citation>
    <scope>NUCLEOTIDE SEQUENCE [LARGE SCALE GENOMIC DNA]</scope>
    <source>
        <strain evidence="3">ER-3 / ATCC MYA-2586</strain>
    </source>
</reference>
<sequence length="225" mass="25307">MKTTRSLARFSLLYFLCAAIGTLAAPVDPEQFPRLQSSIARRSVESLLFRIYAETPYGFPLYARVDKPVPGELRVAMDPDPYRATPAEITNGTVGFKPGGNETLFLSWESNPYTPCADLVTEFCFVLKRESWNKNANNLLNIIAVLFSTLSGTGGITGVNRDNSTGLLTWSEATQNPVGWMICLMVDEIFRLWYSDDMYIGPPLDCFFVSLYAEIIGEKRRRFRS</sequence>
<proteinExistence type="predicted"/>
<accession>A0ABP2ENA2</accession>
<keyword evidence="3" id="KW-1185">Reference proteome</keyword>
<dbReference type="EMBL" id="EQ999973">
    <property type="protein sequence ID" value="EEQ84321.2"/>
    <property type="molecule type" value="Genomic_DNA"/>
</dbReference>
<feature type="signal peptide" evidence="1">
    <location>
        <begin position="1"/>
        <end position="24"/>
    </location>
</feature>